<keyword evidence="4" id="KW-1185">Reference proteome</keyword>
<reference evidence="3 4" key="1">
    <citation type="journal article" date="2023" name="ISME J.">
        <title>Cultivation and genomic characterization of novel and ubiquitous marine nitrite-oxidizing bacteria from the Nitrospirales.</title>
        <authorList>
            <person name="Mueller A.J."/>
            <person name="Daebeler A."/>
            <person name="Herbold C.W."/>
            <person name="Kirkegaard R.H."/>
            <person name="Daims H."/>
        </authorList>
    </citation>
    <scope>NUCLEOTIDE SEQUENCE [LARGE SCALE GENOMIC DNA]</scope>
    <source>
        <strain evidence="3 4">EB</strain>
    </source>
</reference>
<evidence type="ECO:0000256" key="2">
    <source>
        <dbReference type="SAM" id="Phobius"/>
    </source>
</evidence>
<sequence>MSGREKSGGRKCKVQICLFLVLVTVSLWGLGVETSFAQLSGNEVSYAFTGGAIPRNGFLPLMSTNGIKAGSFRIHPFFGAGEIFTDNAFRTSSNRQSDFVHTVSPGIQIQLPFAGLHRAAIDYRATKSFSQRFPSNNVLNQDLRGQVLLNFPGGLEMKLQGGYAQGFDLRGSELDLQFLEPTKWAQKTFIGEAETIGSQFGVRLRVRAVDREFKNNNQAVTRDRLSSQGNITVFGLIAPKTYALLNFGVTRQVYDQNTQLDSMNYQMNTGLRWRATGKTTGEIQVGYTFLIPDRAPRSQPSGSPLSSGGSRSDAIQVSGSLNWQPASRLNMSLRPSRSIQQSGILGTSTFTQTAIDFTANYTFGALTSINANFNYADSVFENDQGNLGATTRKDNNFGGGFGVTYQAVRWLGVTAQYRYDQRSSTIAAFESYANTLMVSIQGIF</sequence>
<organism evidence="3 4">
    <name type="scientific">Candidatus Nitronereus thalassa</name>
    <dbReference type="NCBI Taxonomy" id="3020898"/>
    <lineage>
        <taxon>Bacteria</taxon>
        <taxon>Pseudomonadati</taxon>
        <taxon>Nitrospirota</taxon>
        <taxon>Nitrospiria</taxon>
        <taxon>Nitrospirales</taxon>
        <taxon>Nitrospiraceae</taxon>
        <taxon>Candidatus Nitronereus</taxon>
    </lineage>
</organism>
<accession>A0ABU3K595</accession>
<feature type="transmembrane region" description="Helical" evidence="2">
    <location>
        <begin position="12"/>
        <end position="30"/>
    </location>
</feature>
<dbReference type="EMBL" id="JAQOUE010000001">
    <property type="protein sequence ID" value="MDT7041584.1"/>
    <property type="molecule type" value="Genomic_DNA"/>
</dbReference>
<dbReference type="RefSeq" id="WP_313831933.1">
    <property type="nucleotide sequence ID" value="NZ_JAQOUE010000001.1"/>
</dbReference>
<feature type="region of interest" description="Disordered" evidence="1">
    <location>
        <begin position="293"/>
        <end position="314"/>
    </location>
</feature>
<evidence type="ECO:0000256" key="1">
    <source>
        <dbReference type="SAM" id="MobiDB-lite"/>
    </source>
</evidence>
<dbReference type="Pfam" id="PF10082">
    <property type="entry name" value="BBP2_2"/>
    <property type="match status" value="1"/>
</dbReference>
<keyword evidence="2" id="KW-0472">Membrane</keyword>
<keyword evidence="2" id="KW-1133">Transmembrane helix</keyword>
<proteinExistence type="predicted"/>
<feature type="compositionally biased region" description="Low complexity" evidence="1">
    <location>
        <begin position="297"/>
        <end position="312"/>
    </location>
</feature>
<name>A0ABU3K595_9BACT</name>
<evidence type="ECO:0000313" key="3">
    <source>
        <dbReference type="EMBL" id="MDT7041584.1"/>
    </source>
</evidence>
<protein>
    <submittedName>
        <fullName evidence="3">Outer membrane beta-barrel protein</fullName>
    </submittedName>
</protein>
<gene>
    <name evidence="3" type="ORF">PPG34_04430</name>
</gene>
<keyword evidence="2" id="KW-0812">Transmembrane</keyword>
<dbReference type="InterPro" id="IPR018759">
    <property type="entry name" value="BBP2_2"/>
</dbReference>
<comment type="caution">
    <text evidence="3">The sequence shown here is derived from an EMBL/GenBank/DDBJ whole genome shotgun (WGS) entry which is preliminary data.</text>
</comment>
<evidence type="ECO:0000313" key="4">
    <source>
        <dbReference type="Proteomes" id="UP001250932"/>
    </source>
</evidence>
<dbReference type="Proteomes" id="UP001250932">
    <property type="component" value="Unassembled WGS sequence"/>
</dbReference>